<dbReference type="VEuPathDB" id="VectorBase:LOC119174577"/>
<dbReference type="SUPFAM" id="SSF48371">
    <property type="entry name" value="ARM repeat"/>
    <property type="match status" value="1"/>
</dbReference>
<dbReference type="InterPro" id="IPR016024">
    <property type="entry name" value="ARM-type_fold"/>
</dbReference>
<evidence type="ECO:0000256" key="1">
    <source>
        <dbReference type="SAM" id="MobiDB-lite"/>
    </source>
</evidence>
<keyword evidence="3" id="KW-1185">Reference proteome</keyword>
<dbReference type="Proteomes" id="UP000821866">
    <property type="component" value="Chromosome 3"/>
</dbReference>
<comment type="caution">
    <text evidence="2">The sequence shown here is derived from an EMBL/GenBank/DDBJ whole genome shotgun (WGS) entry which is preliminary data.</text>
</comment>
<accession>A0A9J6E6J0</accession>
<evidence type="ECO:0000313" key="2">
    <source>
        <dbReference type="EMBL" id="KAH8029934.1"/>
    </source>
</evidence>
<evidence type="ECO:0000313" key="3">
    <source>
        <dbReference type="Proteomes" id="UP000821866"/>
    </source>
</evidence>
<reference evidence="2" key="2">
    <citation type="submission" date="2021-09" db="EMBL/GenBank/DDBJ databases">
        <authorList>
            <person name="Jia N."/>
            <person name="Wang J."/>
            <person name="Shi W."/>
            <person name="Du L."/>
            <person name="Sun Y."/>
            <person name="Zhan W."/>
            <person name="Jiang J."/>
            <person name="Wang Q."/>
            <person name="Zhang B."/>
            <person name="Ji P."/>
            <person name="Sakyi L.B."/>
            <person name="Cui X."/>
            <person name="Yuan T."/>
            <person name="Jiang B."/>
            <person name="Yang W."/>
            <person name="Lam T.T.-Y."/>
            <person name="Chang Q."/>
            <person name="Ding S."/>
            <person name="Wang X."/>
            <person name="Zhu J."/>
            <person name="Ruan X."/>
            <person name="Zhao L."/>
            <person name="Wei J."/>
            <person name="Que T."/>
            <person name="Du C."/>
            <person name="Cheng J."/>
            <person name="Dai P."/>
            <person name="Han X."/>
            <person name="Huang E."/>
            <person name="Gao Y."/>
            <person name="Liu J."/>
            <person name="Shao H."/>
            <person name="Ye R."/>
            <person name="Li L."/>
            <person name="Wei W."/>
            <person name="Wang X."/>
            <person name="Wang C."/>
            <person name="Huo Q."/>
            <person name="Li W."/>
            <person name="Guo W."/>
            <person name="Chen H."/>
            <person name="Chen S."/>
            <person name="Zhou L."/>
            <person name="Zhou L."/>
            <person name="Ni X."/>
            <person name="Tian J."/>
            <person name="Zhou Y."/>
            <person name="Sheng Y."/>
            <person name="Liu T."/>
            <person name="Pan Y."/>
            <person name="Xia L."/>
            <person name="Li J."/>
            <person name="Zhao F."/>
            <person name="Cao W."/>
        </authorList>
    </citation>
    <scope>NUCLEOTIDE SEQUENCE</scope>
    <source>
        <strain evidence="2">Rmic-2018</strain>
        <tissue evidence="2">Larvae</tissue>
    </source>
</reference>
<proteinExistence type="predicted"/>
<protein>
    <submittedName>
        <fullName evidence="2">Uncharacterized protein</fullName>
    </submittedName>
</protein>
<reference evidence="2" key="1">
    <citation type="journal article" date="2020" name="Cell">
        <title>Large-Scale Comparative Analyses of Tick Genomes Elucidate Their Genetic Diversity and Vector Capacities.</title>
        <authorList>
            <consortium name="Tick Genome and Microbiome Consortium (TIGMIC)"/>
            <person name="Jia N."/>
            <person name="Wang J."/>
            <person name="Shi W."/>
            <person name="Du L."/>
            <person name="Sun Y."/>
            <person name="Zhan W."/>
            <person name="Jiang J.F."/>
            <person name="Wang Q."/>
            <person name="Zhang B."/>
            <person name="Ji P."/>
            <person name="Bell-Sakyi L."/>
            <person name="Cui X.M."/>
            <person name="Yuan T.T."/>
            <person name="Jiang B.G."/>
            <person name="Yang W.F."/>
            <person name="Lam T.T."/>
            <person name="Chang Q.C."/>
            <person name="Ding S.J."/>
            <person name="Wang X.J."/>
            <person name="Zhu J.G."/>
            <person name="Ruan X.D."/>
            <person name="Zhao L."/>
            <person name="Wei J.T."/>
            <person name="Ye R.Z."/>
            <person name="Que T.C."/>
            <person name="Du C.H."/>
            <person name="Zhou Y.H."/>
            <person name="Cheng J.X."/>
            <person name="Dai P.F."/>
            <person name="Guo W.B."/>
            <person name="Han X.H."/>
            <person name="Huang E.J."/>
            <person name="Li L.F."/>
            <person name="Wei W."/>
            <person name="Gao Y.C."/>
            <person name="Liu J.Z."/>
            <person name="Shao H.Z."/>
            <person name="Wang X."/>
            <person name="Wang C.C."/>
            <person name="Yang T.C."/>
            <person name="Huo Q.B."/>
            <person name="Li W."/>
            <person name="Chen H.Y."/>
            <person name="Chen S.E."/>
            <person name="Zhou L.G."/>
            <person name="Ni X.B."/>
            <person name="Tian J.H."/>
            <person name="Sheng Y."/>
            <person name="Liu T."/>
            <person name="Pan Y.S."/>
            <person name="Xia L.Y."/>
            <person name="Li J."/>
            <person name="Zhao F."/>
            <person name="Cao W.C."/>
        </authorList>
    </citation>
    <scope>NUCLEOTIDE SEQUENCE</scope>
    <source>
        <strain evidence="2">Rmic-2018</strain>
    </source>
</reference>
<gene>
    <name evidence="2" type="ORF">HPB51_005933</name>
</gene>
<dbReference type="AlphaFoldDB" id="A0A9J6E6J0"/>
<sequence length="202" mass="22794">MALAFIVTEWCSRQVLLFGTYETKVSILALCKILEHGIQTNNPRLVSINVKGEWVINANEGIQTTSKTSANSGQWREIPVFVEIYKLMIHELSNCLDHATTHKEEDDYEDEEWEKEGDKEGDAQDNNMQSFAPALHYAGFDPYGDDDGDHPDAIADPISHMEVQSCLLQFLVGLSRQPIYSKFSERHTHQELQVLQSAGVLA</sequence>
<feature type="compositionally biased region" description="Acidic residues" evidence="1">
    <location>
        <begin position="106"/>
        <end position="115"/>
    </location>
</feature>
<dbReference type="EMBL" id="JABSTU010000005">
    <property type="protein sequence ID" value="KAH8029934.1"/>
    <property type="molecule type" value="Genomic_DNA"/>
</dbReference>
<feature type="region of interest" description="Disordered" evidence="1">
    <location>
        <begin position="103"/>
        <end position="126"/>
    </location>
</feature>
<organism evidence="2 3">
    <name type="scientific">Rhipicephalus microplus</name>
    <name type="common">Cattle tick</name>
    <name type="synonym">Boophilus microplus</name>
    <dbReference type="NCBI Taxonomy" id="6941"/>
    <lineage>
        <taxon>Eukaryota</taxon>
        <taxon>Metazoa</taxon>
        <taxon>Ecdysozoa</taxon>
        <taxon>Arthropoda</taxon>
        <taxon>Chelicerata</taxon>
        <taxon>Arachnida</taxon>
        <taxon>Acari</taxon>
        <taxon>Parasitiformes</taxon>
        <taxon>Ixodida</taxon>
        <taxon>Ixodoidea</taxon>
        <taxon>Ixodidae</taxon>
        <taxon>Rhipicephalinae</taxon>
        <taxon>Rhipicephalus</taxon>
        <taxon>Boophilus</taxon>
    </lineage>
</organism>
<name>A0A9J6E6J0_RHIMP</name>